<dbReference type="SMART" id="SM00028">
    <property type="entry name" value="TPR"/>
    <property type="match status" value="4"/>
</dbReference>
<dbReference type="Gene3D" id="1.25.40.10">
    <property type="entry name" value="Tetratricopeptide repeat domain"/>
    <property type="match status" value="1"/>
</dbReference>
<evidence type="ECO:0000313" key="4">
    <source>
        <dbReference type="Proteomes" id="UP000564378"/>
    </source>
</evidence>
<dbReference type="SUPFAM" id="SSF48452">
    <property type="entry name" value="TPR-like"/>
    <property type="match status" value="2"/>
</dbReference>
<dbReference type="AlphaFoldDB" id="A0A842HZ56"/>
<dbReference type="InterPro" id="IPR011990">
    <property type="entry name" value="TPR-like_helical_dom_sf"/>
</dbReference>
<evidence type="ECO:0000313" key="3">
    <source>
        <dbReference type="EMBL" id="MBC2777639.1"/>
    </source>
</evidence>
<dbReference type="PANTHER" id="PTHR12558:SF33">
    <property type="entry name" value="BLL7664 PROTEIN"/>
    <property type="match status" value="1"/>
</dbReference>
<evidence type="ECO:0000256" key="2">
    <source>
        <dbReference type="SAM" id="MobiDB-lite"/>
    </source>
</evidence>
<feature type="compositionally biased region" description="Low complexity" evidence="2">
    <location>
        <begin position="14"/>
        <end position="32"/>
    </location>
</feature>
<dbReference type="EMBL" id="JACJVJ010000001">
    <property type="protein sequence ID" value="MBC2777639.1"/>
    <property type="molecule type" value="Genomic_DNA"/>
</dbReference>
<organism evidence="3 4">
    <name type="scientific">Parasphingopyxis marina</name>
    <dbReference type="NCBI Taxonomy" id="2761622"/>
    <lineage>
        <taxon>Bacteria</taxon>
        <taxon>Pseudomonadati</taxon>
        <taxon>Pseudomonadota</taxon>
        <taxon>Alphaproteobacteria</taxon>
        <taxon>Sphingomonadales</taxon>
        <taxon>Sphingomonadaceae</taxon>
        <taxon>Parasphingopyxis</taxon>
    </lineage>
</organism>
<dbReference type="Pfam" id="PF13432">
    <property type="entry name" value="TPR_16"/>
    <property type="match status" value="2"/>
</dbReference>
<dbReference type="InterPro" id="IPR019734">
    <property type="entry name" value="TPR_rpt"/>
</dbReference>
<gene>
    <name evidence="3" type="ORF">H6P80_08390</name>
</gene>
<accession>A0A842HZ56</accession>
<dbReference type="PANTHER" id="PTHR12558">
    <property type="entry name" value="CELL DIVISION CYCLE 16,23,27"/>
    <property type="match status" value="1"/>
</dbReference>
<keyword evidence="1" id="KW-0802">TPR repeat</keyword>
<comment type="caution">
    <text evidence="3">The sequence shown here is derived from an EMBL/GenBank/DDBJ whole genome shotgun (WGS) entry which is preliminary data.</text>
</comment>
<sequence>MTMAENRGSRSTRRTASTARPATSRTRPRTSTGWFPKAGEDPIIPTCKRIARAAALLALGAAWSVPAQAYDSRNALADYARARVADASGEIAVAARGYAAALAEAPFDEALAARAYRRAVAAGDRTLALQAARSLDGANALPPDGRFLFLIEALEDGDWAEARRVVDRIEEEQLFESLVPVLRAWIAYGANDGDPIAILDAGRDGGTPAAYSAEHRALLLIAQRQFEEGTAAISGLASLGPARFLRARLSAASRLARSRQRDEALALLPGNSRAEIAARALIQRGRTVPGAADSAADGIAEVFIRLAAEVNRRDVSALALTLARFATFLAPDNSSGWFVTSAILDNAGQDAAALAALDHVDERDPFFADVQDMRVQLLAETEDAAAALALAQERAEENGANAADWQRLGEQLALMDRYGEAADAYGRALALAGGEDAPWTAWILYGGALLDGGQWEDARPALERAVELAPDSAVALNYLGYALLERREDLGRAEELIRRAAELDPGSASIIDSLGWVHYVQGNIDEAIPMLESAARGEPAEPTINEHLGDAYWTVGRRRDARFAWQAALVSAEDEAAERIREKLDIGLTAETASP</sequence>
<dbReference type="Proteomes" id="UP000564378">
    <property type="component" value="Unassembled WGS sequence"/>
</dbReference>
<keyword evidence="4" id="KW-1185">Reference proteome</keyword>
<reference evidence="3 4" key="1">
    <citation type="submission" date="2020-08" db="EMBL/GenBank/DDBJ databases">
        <title>Draft genome sequence of Parasphingopyxis sp. GrpM-11.</title>
        <authorList>
            <person name="Oh J."/>
            <person name="Roh D.-H."/>
        </authorList>
    </citation>
    <scope>NUCLEOTIDE SEQUENCE [LARGE SCALE GENOMIC DNA]</scope>
    <source>
        <strain evidence="3 4">GrpM-11</strain>
    </source>
</reference>
<name>A0A842HZ56_9SPHN</name>
<evidence type="ECO:0000256" key="1">
    <source>
        <dbReference type="PROSITE-ProRule" id="PRU00339"/>
    </source>
</evidence>
<feature type="repeat" description="TPR" evidence="1">
    <location>
        <begin position="439"/>
        <end position="472"/>
    </location>
</feature>
<feature type="repeat" description="TPR" evidence="1">
    <location>
        <begin position="508"/>
        <end position="541"/>
    </location>
</feature>
<feature type="region of interest" description="Disordered" evidence="2">
    <location>
        <begin position="1"/>
        <end position="38"/>
    </location>
</feature>
<proteinExistence type="predicted"/>
<dbReference type="PROSITE" id="PS50005">
    <property type="entry name" value="TPR"/>
    <property type="match status" value="2"/>
</dbReference>
<protein>
    <submittedName>
        <fullName evidence="3">Tetratricopeptide repeat protein</fullName>
    </submittedName>
</protein>